<dbReference type="Proteomes" id="UP000887320">
    <property type="component" value="Unassembled WGS sequence"/>
</dbReference>
<evidence type="ECO:0000313" key="2">
    <source>
        <dbReference type="Proteomes" id="UP000887320"/>
    </source>
</evidence>
<protein>
    <submittedName>
        <fullName evidence="1">Uncharacterized protein</fullName>
    </submittedName>
</protein>
<accession>A0A8X8KII8</accession>
<comment type="caution">
    <text evidence="1">The sequence shown here is derived from an EMBL/GenBank/DDBJ whole genome shotgun (WGS) entry which is preliminary data.</text>
</comment>
<evidence type="ECO:0000313" key="1">
    <source>
        <dbReference type="EMBL" id="MCF0266172.1"/>
    </source>
</evidence>
<dbReference type="EMBL" id="JAHWXT010000006">
    <property type="protein sequence ID" value="MCF0266172.1"/>
    <property type="molecule type" value="Genomic_DNA"/>
</dbReference>
<dbReference type="RefSeq" id="WP_234624022.1">
    <property type="nucleotide sequence ID" value="NZ_JAHWXT010000006.1"/>
</dbReference>
<name>A0A8X8KII8_ACIGI</name>
<proteinExistence type="predicted"/>
<organism evidence="1 2">
    <name type="scientific">Acinetobacter guillouiae</name>
    <name type="common">Acinetobacter genomosp. 11</name>
    <dbReference type="NCBI Taxonomy" id="106649"/>
    <lineage>
        <taxon>Bacteria</taxon>
        <taxon>Pseudomonadati</taxon>
        <taxon>Pseudomonadota</taxon>
        <taxon>Gammaproteobacteria</taxon>
        <taxon>Moraxellales</taxon>
        <taxon>Moraxellaceae</taxon>
        <taxon>Acinetobacter</taxon>
    </lineage>
</organism>
<gene>
    <name evidence="1" type="ORF">KW868_17115</name>
</gene>
<dbReference type="AlphaFoldDB" id="A0A8X8KII8"/>
<sequence>MILKKISHNIFEICLDLKESIFNWIEGYGFVPISYYSDPKKEIANKTLSVLRSYRQLIIKGKNMSIPTWVVNEAQVNDFSEAQLNQIWLEYLNKMILAFDLVLMGDYQTESKAKIKEGLMLFATHYQDLWD</sequence>
<reference evidence="1" key="1">
    <citation type="submission" date="2021-07" db="EMBL/GenBank/DDBJ databases">
        <authorList>
            <person name="Fernandez M."/>
            <person name="Pereira P."/>
            <person name="Torres Tejerizo G.A."/>
            <person name="Gonzalez P."/>
            <person name="Agostini E."/>
        </authorList>
    </citation>
    <scope>NUCLEOTIDE SEQUENCE</scope>
    <source>
        <strain evidence="1">SFC 500-1A</strain>
    </source>
</reference>